<organism evidence="2 3">
    <name type="scientific">Acrobeloides nanus</name>
    <dbReference type="NCBI Taxonomy" id="290746"/>
    <lineage>
        <taxon>Eukaryota</taxon>
        <taxon>Metazoa</taxon>
        <taxon>Ecdysozoa</taxon>
        <taxon>Nematoda</taxon>
        <taxon>Chromadorea</taxon>
        <taxon>Rhabditida</taxon>
        <taxon>Tylenchina</taxon>
        <taxon>Cephalobomorpha</taxon>
        <taxon>Cephaloboidea</taxon>
        <taxon>Cephalobidae</taxon>
        <taxon>Acrobeloides</taxon>
    </lineage>
</organism>
<dbReference type="WBParaSite" id="ACRNAN_scaffold1314.g9707.t1">
    <property type="protein sequence ID" value="ACRNAN_scaffold1314.g9707.t1"/>
    <property type="gene ID" value="ACRNAN_scaffold1314.g9707"/>
</dbReference>
<name>A0A914CRY0_9BILA</name>
<keyword evidence="2" id="KW-1185">Reference proteome</keyword>
<evidence type="ECO:0000313" key="2">
    <source>
        <dbReference type="Proteomes" id="UP000887540"/>
    </source>
</evidence>
<dbReference type="Proteomes" id="UP000887540">
    <property type="component" value="Unplaced"/>
</dbReference>
<accession>A0A914CRY0</accession>
<dbReference type="AlphaFoldDB" id="A0A914CRY0"/>
<sequence>MPGKTFTDPGIVLRQIKEGSDSDTPTKFKYQLYYIDYTRLNGDGRLTTDEWIDPKVLMDRDFKNTNRGRPSISLGDQVQFKHDAANKIFMLRIANEKIENSHFVSDSHLYYETILVISDSQKPQVWTDMTGLYSDDSSSILSLPRAFFDGNPELEEAPWYIGICPKCPIKVILKARFRNLQWNQEVGKFDCDFRLELESPDSIQDFASFKMNNVFVKKEKYIEEDDDAKKDEFLLKTILPTLCDVPFIQEDMKRQNFRIRKPLKVECVRAIVTGKHTLLAPRNLTKNSVLRKSKFPIRITKRNVKGTHFLFPGDWVVCDLYLSPATPAWFAIIRYSIKEFKEYEESFENREFIDECTSIIGELDENLNMYYIEATDVRPTSTPGFYYQNTLGLIYDRCYAFTKLESAWCIDVSERCSIARLETIDPPLLEIPLPLVEERCIKNSFGLVVEHRDGNTVLFNSITSEYEIRIPNEQPELQIGTFVVFDAVFFEEHVKNKIWRYYRVTYVRSLPNFPSIEVRRMSSPELFHPTIEFKVRIHRELICEGCQVWFNSFLGPIEDPDCMLSLEPLEENSDIEISNFNLKATAKKDYFKTLGGVRINLQYSEKNTFEPKKDPQHQKKLKQKKTKKERAENEMKKNYQWAFVTKDDCLISYQALFRVSDTCHVKYEKEDILLSKKEKKGVLKVGTVPTQDFEKEYRLPSWFKYDQKSVENPLKSDEVNWEDFKFITQ</sequence>
<evidence type="ECO:0000256" key="1">
    <source>
        <dbReference type="SAM" id="MobiDB-lite"/>
    </source>
</evidence>
<proteinExistence type="predicted"/>
<feature type="region of interest" description="Disordered" evidence="1">
    <location>
        <begin position="608"/>
        <end position="632"/>
    </location>
</feature>
<feature type="compositionally biased region" description="Basic residues" evidence="1">
    <location>
        <begin position="618"/>
        <end position="628"/>
    </location>
</feature>
<reference evidence="3" key="1">
    <citation type="submission" date="2022-11" db="UniProtKB">
        <authorList>
            <consortium name="WormBaseParasite"/>
        </authorList>
    </citation>
    <scope>IDENTIFICATION</scope>
</reference>
<protein>
    <submittedName>
        <fullName evidence="3">Uncharacterized protein</fullName>
    </submittedName>
</protein>
<feature type="compositionally biased region" description="Basic and acidic residues" evidence="1">
    <location>
        <begin position="608"/>
        <end position="617"/>
    </location>
</feature>
<evidence type="ECO:0000313" key="3">
    <source>
        <dbReference type="WBParaSite" id="ACRNAN_scaffold1314.g9707.t1"/>
    </source>
</evidence>